<feature type="chain" id="PRO_5043779130" evidence="2">
    <location>
        <begin position="23"/>
        <end position="288"/>
    </location>
</feature>
<comment type="caution">
    <text evidence="4">The sequence shown here is derived from an EMBL/GenBank/DDBJ whole genome shotgun (WGS) entry which is preliminary data.</text>
</comment>
<feature type="region of interest" description="Disordered" evidence="1">
    <location>
        <begin position="154"/>
        <end position="201"/>
    </location>
</feature>
<dbReference type="EMBL" id="JARPTC010000005">
    <property type="protein sequence ID" value="MDO7786469.1"/>
    <property type="molecule type" value="Genomic_DNA"/>
</dbReference>
<sequence length="288" mass="30798">MRKFALVMCFLFLISLSIGCGAARKPEQTEPAPKTIVVPDVSKVSFETIELEKAPEIVRALANNLEESHYATWTAVNGRNYVVISQQNLPVGKGIEIIEIERRIPANDFDWINVRLRYLANVENGEQEGEPKPIVAVFSLDRAVKALGFEIGREENKTAPTPAVPPAPAPTPAPETTKEQAAEKGLSLNSPKPGEKVDSPLQISGTVSGVEGAVRVRIKDSGGQTLAEKPVNVSGSRFNTSISFGSSENEQRGTVEAFVTGSGGIEKDMVAVPVTILPKGAEETIGAP</sequence>
<keyword evidence="2" id="KW-0732">Signal</keyword>
<dbReference type="PROSITE" id="PS51257">
    <property type="entry name" value="PROKAR_LIPOPROTEIN"/>
    <property type="match status" value="1"/>
</dbReference>
<dbReference type="Proteomes" id="UP001172911">
    <property type="component" value="Unassembled WGS sequence"/>
</dbReference>
<feature type="domain" description="Bacterial spore germination immunoglobulin-like" evidence="3">
    <location>
        <begin position="188"/>
        <end position="259"/>
    </location>
</feature>
<evidence type="ECO:0000259" key="3">
    <source>
        <dbReference type="Pfam" id="PF10648"/>
    </source>
</evidence>
<evidence type="ECO:0000313" key="4">
    <source>
        <dbReference type="EMBL" id="MDO7786469.1"/>
    </source>
</evidence>
<organism evidence="4 5">
    <name type="scientific">Desulforamulus aquiferis</name>
    <dbReference type="NCBI Taxonomy" id="1397668"/>
    <lineage>
        <taxon>Bacteria</taxon>
        <taxon>Bacillati</taxon>
        <taxon>Bacillota</taxon>
        <taxon>Clostridia</taxon>
        <taxon>Eubacteriales</taxon>
        <taxon>Peptococcaceae</taxon>
        <taxon>Desulforamulus</taxon>
    </lineage>
</organism>
<feature type="compositionally biased region" description="Pro residues" evidence="1">
    <location>
        <begin position="162"/>
        <end position="173"/>
    </location>
</feature>
<reference evidence="4" key="1">
    <citation type="journal article" date="2023" name="J. Hazard. Mater.">
        <title>Anaerobic biodegradation of pyrene and benzo[a]pyrene by a new sulfate-reducing Desulforamulus aquiferis strain DSA.</title>
        <authorList>
            <person name="Zhang Z."/>
            <person name="Sun J."/>
            <person name="Gong X."/>
            <person name="Wang C."/>
            <person name="Wang H."/>
        </authorList>
    </citation>
    <scope>NUCLEOTIDE SEQUENCE</scope>
    <source>
        <strain evidence="4">DSA</strain>
    </source>
</reference>
<evidence type="ECO:0000256" key="2">
    <source>
        <dbReference type="SAM" id="SignalP"/>
    </source>
</evidence>
<dbReference type="Pfam" id="PF10648">
    <property type="entry name" value="Gmad2"/>
    <property type="match status" value="1"/>
</dbReference>
<reference evidence="4" key="2">
    <citation type="submission" date="2023-03" db="EMBL/GenBank/DDBJ databases">
        <authorList>
            <person name="Zhang Z."/>
        </authorList>
    </citation>
    <scope>NUCLEOTIDE SEQUENCE</scope>
    <source>
        <strain evidence="4">DSA</strain>
    </source>
</reference>
<dbReference type="AlphaFoldDB" id="A0AAW7Z9Z6"/>
<dbReference type="InterPro" id="IPR018911">
    <property type="entry name" value="Gmad2_Ig-like_dom"/>
</dbReference>
<keyword evidence="5" id="KW-1185">Reference proteome</keyword>
<protein>
    <submittedName>
        <fullName evidence="4">Gmad2 immunoglobulin-like domain-containing protein</fullName>
    </submittedName>
</protein>
<feature type="signal peptide" evidence="2">
    <location>
        <begin position="1"/>
        <end position="22"/>
    </location>
</feature>
<accession>A0AAW7Z9Z6</accession>
<evidence type="ECO:0000313" key="5">
    <source>
        <dbReference type="Proteomes" id="UP001172911"/>
    </source>
</evidence>
<proteinExistence type="predicted"/>
<gene>
    <name evidence="4" type="ORF">P6N53_04440</name>
</gene>
<name>A0AAW7Z9Z6_9FIRM</name>
<dbReference type="RefSeq" id="WP_304541505.1">
    <property type="nucleotide sequence ID" value="NZ_JARPTC010000005.1"/>
</dbReference>
<evidence type="ECO:0000256" key="1">
    <source>
        <dbReference type="SAM" id="MobiDB-lite"/>
    </source>
</evidence>